<dbReference type="AlphaFoldDB" id="A0A1G2KXF9"/>
<accession>A0A1G2KXF9</accession>
<organism evidence="2 3">
    <name type="scientific">Candidatus Sungbacteria bacterium RIFCSPHIGHO2_02_FULL_53_17</name>
    <dbReference type="NCBI Taxonomy" id="1802275"/>
    <lineage>
        <taxon>Bacteria</taxon>
        <taxon>Candidatus Sungiibacteriota</taxon>
    </lineage>
</organism>
<sequence length="458" mass="50440">MSVFIVIAVAAAITAGGVVFVLQKRNMMPNEIHETQESSDKMAIAEVSSKDNHAEEVKLGATPSPAVPARLPKKEEKAMPPLASPPPTTPQPARQAVGLFGQQCEGTGYKKLNTFPLDPQNIELIVPMGRVQDSHVTPTDHQYIIPIGTVSGSLVTDNPRKYPIKAPADGYIIAIELFREPVEAAYRSQEYRDNYLVLFEHSCAFYTRLIHIDTLSERVLASFTFKNPEDQHPYASVRIPIKEGEVIGTIGSHSFDFQIMNADARDKNILRPDHIDFFSAYTVDTFDYLAEPLRTELLKKNMKKTPPIGGRIGYDVAGTLAGNWFLKGRSTAREEYWTNNMSIVSDHLDPSQIRVSLGNFGGYPKAYGVRGNAPDPASVTTQSGIVAYELVKFDYYAGTQKWDGLHYANAVAAQNTAESAGTVLFQLLDADTLKMEAFPGKSSAQATTFTLAALLYER</sequence>
<name>A0A1G2KXF9_9BACT</name>
<dbReference type="Proteomes" id="UP000177177">
    <property type="component" value="Unassembled WGS sequence"/>
</dbReference>
<reference evidence="2 3" key="1">
    <citation type="journal article" date="2016" name="Nat. Commun.">
        <title>Thousands of microbial genomes shed light on interconnected biogeochemical processes in an aquifer system.</title>
        <authorList>
            <person name="Anantharaman K."/>
            <person name="Brown C.T."/>
            <person name="Hug L.A."/>
            <person name="Sharon I."/>
            <person name="Castelle C.J."/>
            <person name="Probst A.J."/>
            <person name="Thomas B.C."/>
            <person name="Singh A."/>
            <person name="Wilkins M.J."/>
            <person name="Karaoz U."/>
            <person name="Brodie E.L."/>
            <person name="Williams K.H."/>
            <person name="Hubbard S.S."/>
            <person name="Banfield J.F."/>
        </authorList>
    </citation>
    <scope>NUCLEOTIDE SEQUENCE [LARGE SCALE GENOMIC DNA]</scope>
</reference>
<dbReference type="EMBL" id="MHQN01000003">
    <property type="protein sequence ID" value="OHA04145.1"/>
    <property type="molecule type" value="Genomic_DNA"/>
</dbReference>
<evidence type="ECO:0000256" key="1">
    <source>
        <dbReference type="SAM" id="MobiDB-lite"/>
    </source>
</evidence>
<evidence type="ECO:0000313" key="2">
    <source>
        <dbReference type="EMBL" id="OHA04145.1"/>
    </source>
</evidence>
<protein>
    <submittedName>
        <fullName evidence="2">Uncharacterized protein</fullName>
    </submittedName>
</protein>
<proteinExistence type="predicted"/>
<feature type="region of interest" description="Disordered" evidence="1">
    <location>
        <begin position="47"/>
        <end position="71"/>
    </location>
</feature>
<evidence type="ECO:0000313" key="3">
    <source>
        <dbReference type="Proteomes" id="UP000177177"/>
    </source>
</evidence>
<feature type="compositionally biased region" description="Basic and acidic residues" evidence="1">
    <location>
        <begin position="48"/>
        <end position="58"/>
    </location>
</feature>
<gene>
    <name evidence="2" type="ORF">A3C92_01830</name>
</gene>
<comment type="caution">
    <text evidence="2">The sequence shown here is derived from an EMBL/GenBank/DDBJ whole genome shotgun (WGS) entry which is preliminary data.</text>
</comment>